<feature type="transmembrane region" description="Helical" evidence="1">
    <location>
        <begin position="109"/>
        <end position="127"/>
    </location>
</feature>
<proteinExistence type="predicted"/>
<feature type="transmembrane region" description="Helical" evidence="1">
    <location>
        <begin position="33"/>
        <end position="50"/>
    </location>
</feature>
<feature type="non-terminal residue" evidence="2">
    <location>
        <position position="199"/>
    </location>
</feature>
<dbReference type="AlphaFoldDB" id="A0A3B1DG99"/>
<sequence>MKSPPARARSLLAAAALAVAAYAVSTDDPTGPMLALVIGGAGVLLTSRLIGVAIPRLLIGLATLAVLLVTLARAASDGLDIHDFAQFVTWMMVIKVFDRRHPGDDAQLLSFSIFLAVASMLLSNGLVVALLSLLYLPCVAYAAMHLQLRLSHAKAQKLARRKAAEPARVPAIRTAAGVATGTALARTSLFALGMGFLFA</sequence>
<gene>
    <name evidence="2" type="ORF">MNBD_PLANCTO03-1628</name>
</gene>
<reference evidence="2" key="1">
    <citation type="submission" date="2018-06" db="EMBL/GenBank/DDBJ databases">
        <authorList>
            <person name="Zhirakovskaya E."/>
        </authorList>
    </citation>
    <scope>NUCLEOTIDE SEQUENCE</scope>
</reference>
<feature type="transmembrane region" description="Helical" evidence="1">
    <location>
        <begin position="57"/>
        <end position="75"/>
    </location>
</feature>
<evidence type="ECO:0000256" key="1">
    <source>
        <dbReference type="SAM" id="Phobius"/>
    </source>
</evidence>
<organism evidence="2">
    <name type="scientific">hydrothermal vent metagenome</name>
    <dbReference type="NCBI Taxonomy" id="652676"/>
    <lineage>
        <taxon>unclassified sequences</taxon>
        <taxon>metagenomes</taxon>
        <taxon>ecological metagenomes</taxon>
    </lineage>
</organism>
<keyword evidence="1" id="KW-0812">Transmembrane</keyword>
<keyword evidence="1" id="KW-0472">Membrane</keyword>
<feature type="transmembrane region" description="Helical" evidence="1">
    <location>
        <begin position="171"/>
        <end position="198"/>
    </location>
</feature>
<dbReference type="EMBL" id="UOGK01000010">
    <property type="protein sequence ID" value="VAX35803.1"/>
    <property type="molecule type" value="Genomic_DNA"/>
</dbReference>
<protein>
    <submittedName>
        <fullName evidence="2">Uncharacterized protein</fullName>
    </submittedName>
</protein>
<accession>A0A3B1DG99</accession>
<keyword evidence="1" id="KW-1133">Transmembrane helix</keyword>
<evidence type="ECO:0000313" key="2">
    <source>
        <dbReference type="EMBL" id="VAX35803.1"/>
    </source>
</evidence>
<name>A0A3B1DG99_9ZZZZ</name>